<comment type="caution">
    <text evidence="2">The sequence shown here is derived from an EMBL/GenBank/DDBJ whole genome shotgun (WGS) entry which is preliminary data.</text>
</comment>
<dbReference type="OrthoDB" id="581815at2"/>
<keyword evidence="3" id="KW-1185">Reference proteome</keyword>
<sequence>MRQKICALVLALVMALTSAGPAFAAEPPNAVQSKLSLIEQDTYGREQTGALIDRINRLERDYDGKHRGGSLMARIDAIYEEVYTNSASPSVLMDLNAIEWNINHETSMRSVQERVGELETALLGKTSEGTFKKRIAALSTASFGRAEIPVMPVSVPANTLIKIALVTPVNAKNLKVGDTIEYQIADDVFVNDVLVFTKGSRGEGTVTKVRQARNFGRNAEVQIDFKETKALDGTYVTTYIGEEAKKEMEHLAMAAGASLAGIVVLGPIGVVAGAFVHGKNVDLPAGTELYIQTKSDTTLFGVQTTYDSAAPFQRDAAPIPIKADSTNDQSVYNDAA</sequence>
<dbReference type="AlphaFoldDB" id="C4V171"/>
<reference evidence="2 3" key="1">
    <citation type="submission" date="2009-04" db="EMBL/GenBank/DDBJ databases">
        <authorList>
            <person name="Qin X."/>
            <person name="Bachman B."/>
            <person name="Battles P."/>
            <person name="Bell A."/>
            <person name="Bess C."/>
            <person name="Bickham C."/>
            <person name="Chaboub L."/>
            <person name="Chen D."/>
            <person name="Coyle M."/>
            <person name="Deiros D.R."/>
            <person name="Dinh H."/>
            <person name="Forbes L."/>
            <person name="Fowler G."/>
            <person name="Francisco L."/>
            <person name="Fu Q."/>
            <person name="Gubbala S."/>
            <person name="Hale W."/>
            <person name="Han Y."/>
            <person name="Hemphill L."/>
            <person name="Highlander S.K."/>
            <person name="Hirani K."/>
            <person name="Hogues M."/>
            <person name="Jackson L."/>
            <person name="Jakkamsetti A."/>
            <person name="Javaid M."/>
            <person name="Jiang H."/>
            <person name="Korchina V."/>
            <person name="Kovar C."/>
            <person name="Lara F."/>
            <person name="Lee S."/>
            <person name="Mata R."/>
            <person name="Mathew T."/>
            <person name="Moen C."/>
            <person name="Morales K."/>
            <person name="Munidasa M."/>
            <person name="Nazareth L."/>
            <person name="Ngo R."/>
            <person name="Nguyen L."/>
            <person name="Okwuonu G."/>
            <person name="Ongeri F."/>
            <person name="Patil S."/>
            <person name="Petrosino J."/>
            <person name="Pham C."/>
            <person name="Pham P."/>
            <person name="Pu L.-L."/>
            <person name="Puazo M."/>
            <person name="Raj R."/>
            <person name="Reid J."/>
            <person name="Rouhana J."/>
            <person name="Saada N."/>
            <person name="Shang Y."/>
            <person name="Simmons D."/>
            <person name="Thornton R."/>
            <person name="Warren J."/>
            <person name="Weissenberger G."/>
            <person name="Zhang J."/>
            <person name="Zhang L."/>
            <person name="Zhou C."/>
            <person name="Zhu D."/>
            <person name="Muzny D."/>
            <person name="Worley K."/>
            <person name="Gibbs R."/>
        </authorList>
    </citation>
    <scope>NUCLEOTIDE SEQUENCE [LARGE SCALE GENOMIC DNA]</scope>
    <source>
        <strain evidence="2 3">ATCC 43531</strain>
    </source>
</reference>
<feature type="chain" id="PRO_5002943003" evidence="1">
    <location>
        <begin position="25"/>
        <end position="336"/>
    </location>
</feature>
<protein>
    <submittedName>
        <fullName evidence="2">Uncharacterized protein</fullName>
    </submittedName>
</protein>
<dbReference type="HOGENOM" id="CLU_050341_2_0_9"/>
<name>C4V171_9FIRM</name>
<keyword evidence="1" id="KW-0732">Signal</keyword>
<organism evidence="2 3">
    <name type="scientific">Selenomonas flueggei ATCC 43531</name>
    <dbReference type="NCBI Taxonomy" id="638302"/>
    <lineage>
        <taxon>Bacteria</taxon>
        <taxon>Bacillati</taxon>
        <taxon>Bacillota</taxon>
        <taxon>Negativicutes</taxon>
        <taxon>Selenomonadales</taxon>
        <taxon>Selenomonadaceae</taxon>
        <taxon>Selenomonas</taxon>
    </lineage>
</organism>
<evidence type="ECO:0000256" key="1">
    <source>
        <dbReference type="SAM" id="SignalP"/>
    </source>
</evidence>
<evidence type="ECO:0000313" key="2">
    <source>
        <dbReference type="EMBL" id="EEQ49407.1"/>
    </source>
</evidence>
<feature type="signal peptide" evidence="1">
    <location>
        <begin position="1"/>
        <end position="24"/>
    </location>
</feature>
<dbReference type="STRING" id="638302.HMPREF0908_0265"/>
<proteinExistence type="predicted"/>
<dbReference type="RefSeq" id="WP_006690529.1">
    <property type="nucleotide sequence ID" value="NZ_GG694007.1"/>
</dbReference>
<dbReference type="Proteomes" id="UP000005309">
    <property type="component" value="Unassembled WGS sequence"/>
</dbReference>
<dbReference type="eggNOG" id="ENOG5030K2H">
    <property type="taxonomic scope" value="Bacteria"/>
</dbReference>
<evidence type="ECO:0000313" key="3">
    <source>
        <dbReference type="Proteomes" id="UP000005309"/>
    </source>
</evidence>
<accession>C4V171</accession>
<gene>
    <name evidence="2" type="ORF">HMPREF0908_0265</name>
</gene>
<dbReference type="EMBL" id="ACLA01000004">
    <property type="protein sequence ID" value="EEQ49407.1"/>
    <property type="molecule type" value="Genomic_DNA"/>
</dbReference>